<name>A0ABS8BML4_9NEIS</name>
<evidence type="ECO:0000259" key="2">
    <source>
        <dbReference type="PROSITE" id="PS51096"/>
    </source>
</evidence>
<sequence>MVGIIIVTHYTMGEALIACAQHIMGRALPQLAQLAVSKADDPDEIMKRAQELINQLDDGSGVLLLTDIYGGTPSNIANRLIIPGRVEAVAGVNLPMLVRALTYGHQSLDIAVSKAITGGLEGVLYMLPTVPHDEKGDQ</sequence>
<dbReference type="InterPro" id="IPR004701">
    <property type="entry name" value="PTS_EIIA_man-typ"/>
</dbReference>
<evidence type="ECO:0000313" key="4">
    <source>
        <dbReference type="Proteomes" id="UP001198034"/>
    </source>
</evidence>
<dbReference type="Pfam" id="PF03610">
    <property type="entry name" value="EIIA-man"/>
    <property type="match status" value="1"/>
</dbReference>
<proteinExistence type="predicted"/>
<dbReference type="PROSITE" id="PS51096">
    <property type="entry name" value="PTS_EIIA_TYPE_4"/>
    <property type="match status" value="1"/>
</dbReference>
<keyword evidence="4" id="KW-1185">Reference proteome</keyword>
<dbReference type="InterPro" id="IPR051471">
    <property type="entry name" value="Bacterial_PTS_sugar_comp"/>
</dbReference>
<dbReference type="Proteomes" id="UP001198034">
    <property type="component" value="Unassembled WGS sequence"/>
</dbReference>
<organism evidence="3 4">
    <name type="scientific">Deefgea salmonis</name>
    <dbReference type="NCBI Taxonomy" id="2875502"/>
    <lineage>
        <taxon>Bacteria</taxon>
        <taxon>Pseudomonadati</taxon>
        <taxon>Pseudomonadota</taxon>
        <taxon>Betaproteobacteria</taxon>
        <taxon>Neisseriales</taxon>
        <taxon>Chitinibacteraceae</taxon>
        <taxon>Deefgea</taxon>
    </lineage>
</organism>
<dbReference type="PANTHER" id="PTHR33799:SF1">
    <property type="entry name" value="PTS SYSTEM MANNOSE-SPECIFIC EIIAB COMPONENT-RELATED"/>
    <property type="match status" value="1"/>
</dbReference>
<dbReference type="SUPFAM" id="SSF53062">
    <property type="entry name" value="PTS system fructose IIA component-like"/>
    <property type="match status" value="1"/>
</dbReference>
<dbReference type="PANTHER" id="PTHR33799">
    <property type="entry name" value="PTS PERMEASE-RELATED-RELATED"/>
    <property type="match status" value="1"/>
</dbReference>
<feature type="domain" description="PTS EIIA type-4" evidence="2">
    <location>
        <begin position="1"/>
        <end position="123"/>
    </location>
</feature>
<gene>
    <name evidence="3" type="ORF">LG219_11910</name>
</gene>
<keyword evidence="1" id="KW-0808">Transferase</keyword>
<reference evidence="3 4" key="1">
    <citation type="submission" date="2021-10" db="EMBL/GenBank/DDBJ databases">
        <authorList>
            <person name="Chen M."/>
        </authorList>
    </citation>
    <scope>NUCLEOTIDE SEQUENCE [LARGE SCALE GENOMIC DNA]</scope>
    <source>
        <strain evidence="3 4">H3-26</strain>
    </source>
</reference>
<dbReference type="RefSeq" id="WP_226764703.1">
    <property type="nucleotide sequence ID" value="NZ_JAJAWG010000008.1"/>
</dbReference>
<evidence type="ECO:0000313" key="3">
    <source>
        <dbReference type="EMBL" id="MCB5196973.1"/>
    </source>
</evidence>
<dbReference type="EMBL" id="JAJAWG010000008">
    <property type="protein sequence ID" value="MCB5196973.1"/>
    <property type="molecule type" value="Genomic_DNA"/>
</dbReference>
<accession>A0ABS8BML4</accession>
<dbReference type="InterPro" id="IPR036662">
    <property type="entry name" value="PTS_EIIA_man-typ_sf"/>
</dbReference>
<dbReference type="Gene3D" id="3.40.50.510">
    <property type="entry name" value="Phosphotransferase system, mannose-type IIA component"/>
    <property type="match status" value="1"/>
</dbReference>
<protein>
    <submittedName>
        <fullName evidence="3">PTS fructose transporter subunit IIA</fullName>
    </submittedName>
</protein>
<comment type="caution">
    <text evidence="3">The sequence shown here is derived from an EMBL/GenBank/DDBJ whole genome shotgun (WGS) entry which is preliminary data.</text>
</comment>
<evidence type="ECO:0000256" key="1">
    <source>
        <dbReference type="ARBA" id="ARBA00022679"/>
    </source>
</evidence>